<name>A0A4W5L4M0_9TELE</name>
<dbReference type="Gene3D" id="3.40.50.2300">
    <property type="match status" value="1"/>
</dbReference>
<sequence>MAYRGLSLCVCWLVLIVGRCKTTYPPCLDGIMMNVVLLDDDISPWSMKFVRGAVERAIQHDAELTCCPNGVKRNLTANFRGLETSLYSNKGCRSSTCEVVETVKNLTRTGEVGCALLGPTCTYATFQMVDLEVGLELKMPIISAGSFALSCDYKEYLTRILPPARKISTFFTKFWDFNNDIKPKWFTASLYKKQNTEDCFWYINALGTASAHFPLHIKKINIISKAED</sequence>
<dbReference type="AlphaFoldDB" id="A0A4W5L4M0"/>
<evidence type="ECO:0000256" key="1">
    <source>
        <dbReference type="SAM" id="SignalP"/>
    </source>
</evidence>
<reference evidence="3" key="1">
    <citation type="submission" date="2018-06" db="EMBL/GenBank/DDBJ databases">
        <title>Genome assembly of Danube salmon.</title>
        <authorList>
            <person name="Macqueen D.J."/>
            <person name="Gundappa M.K."/>
        </authorList>
    </citation>
    <scope>NUCLEOTIDE SEQUENCE [LARGE SCALE GENOMIC DNA]</scope>
</reference>
<accession>A0A4W5L4M0</accession>
<dbReference type="Ensembl" id="ENSHHUT00000020937.1">
    <property type="protein sequence ID" value="ENSHHUP00000020191.1"/>
    <property type="gene ID" value="ENSHHUG00000012624.1"/>
</dbReference>
<dbReference type="SUPFAM" id="SSF53822">
    <property type="entry name" value="Periplasmic binding protein-like I"/>
    <property type="match status" value="1"/>
</dbReference>
<keyword evidence="1" id="KW-0732">Signal</keyword>
<feature type="chain" id="PRO_5021401781" description="Receptor ligand binding region domain-containing protein" evidence="1">
    <location>
        <begin position="23"/>
        <end position="228"/>
    </location>
</feature>
<evidence type="ECO:0000313" key="3">
    <source>
        <dbReference type="Proteomes" id="UP000314982"/>
    </source>
</evidence>
<organism evidence="2 3">
    <name type="scientific">Hucho hucho</name>
    <name type="common">huchen</name>
    <dbReference type="NCBI Taxonomy" id="62062"/>
    <lineage>
        <taxon>Eukaryota</taxon>
        <taxon>Metazoa</taxon>
        <taxon>Chordata</taxon>
        <taxon>Craniata</taxon>
        <taxon>Vertebrata</taxon>
        <taxon>Euteleostomi</taxon>
        <taxon>Actinopterygii</taxon>
        <taxon>Neopterygii</taxon>
        <taxon>Teleostei</taxon>
        <taxon>Protacanthopterygii</taxon>
        <taxon>Salmoniformes</taxon>
        <taxon>Salmonidae</taxon>
        <taxon>Salmoninae</taxon>
        <taxon>Hucho</taxon>
    </lineage>
</organism>
<feature type="signal peptide" evidence="1">
    <location>
        <begin position="1"/>
        <end position="22"/>
    </location>
</feature>
<dbReference type="InterPro" id="IPR028082">
    <property type="entry name" value="Peripla_BP_I"/>
</dbReference>
<evidence type="ECO:0008006" key="4">
    <source>
        <dbReference type="Google" id="ProtNLM"/>
    </source>
</evidence>
<protein>
    <recommendedName>
        <fullName evidence="4">Receptor ligand binding region domain-containing protein</fullName>
    </recommendedName>
</protein>
<evidence type="ECO:0000313" key="2">
    <source>
        <dbReference type="Ensembl" id="ENSHHUP00000020191.1"/>
    </source>
</evidence>
<dbReference type="Proteomes" id="UP000314982">
    <property type="component" value="Unassembled WGS sequence"/>
</dbReference>
<reference evidence="2" key="2">
    <citation type="submission" date="2025-08" db="UniProtKB">
        <authorList>
            <consortium name="Ensembl"/>
        </authorList>
    </citation>
    <scope>IDENTIFICATION</scope>
</reference>
<dbReference type="GeneTree" id="ENSGT00940000155955"/>
<reference evidence="2" key="3">
    <citation type="submission" date="2025-09" db="UniProtKB">
        <authorList>
            <consortium name="Ensembl"/>
        </authorList>
    </citation>
    <scope>IDENTIFICATION</scope>
</reference>
<keyword evidence="3" id="KW-1185">Reference proteome</keyword>
<proteinExistence type="predicted"/>